<evidence type="ECO:0000313" key="6">
    <source>
        <dbReference type="EMBL" id="KAJ7775943.1"/>
    </source>
</evidence>
<reference evidence="6" key="1">
    <citation type="submission" date="2023-03" db="EMBL/GenBank/DDBJ databases">
        <title>Massive genome expansion in bonnet fungi (Mycena s.s.) driven by repeated elements and novel gene families across ecological guilds.</title>
        <authorList>
            <consortium name="Lawrence Berkeley National Laboratory"/>
            <person name="Harder C.B."/>
            <person name="Miyauchi S."/>
            <person name="Viragh M."/>
            <person name="Kuo A."/>
            <person name="Thoen E."/>
            <person name="Andreopoulos B."/>
            <person name="Lu D."/>
            <person name="Skrede I."/>
            <person name="Drula E."/>
            <person name="Henrissat B."/>
            <person name="Morin E."/>
            <person name="Kohler A."/>
            <person name="Barry K."/>
            <person name="LaButti K."/>
            <person name="Morin E."/>
            <person name="Salamov A."/>
            <person name="Lipzen A."/>
            <person name="Mereny Z."/>
            <person name="Hegedus B."/>
            <person name="Baldrian P."/>
            <person name="Stursova M."/>
            <person name="Weitz H."/>
            <person name="Taylor A."/>
            <person name="Grigoriev I.V."/>
            <person name="Nagy L.G."/>
            <person name="Martin F."/>
            <person name="Kauserud H."/>
        </authorList>
    </citation>
    <scope>NUCLEOTIDE SEQUENCE</scope>
    <source>
        <strain evidence="6">CBHHK188m</strain>
    </source>
</reference>
<dbReference type="PANTHER" id="PTHR31465:SF1">
    <property type="entry name" value="PROTEIN RTA1-RELATED"/>
    <property type="match status" value="1"/>
</dbReference>
<dbReference type="EMBL" id="JARJLG010000013">
    <property type="protein sequence ID" value="KAJ7775943.1"/>
    <property type="molecule type" value="Genomic_DNA"/>
</dbReference>
<evidence type="ECO:0000256" key="1">
    <source>
        <dbReference type="ARBA" id="ARBA00004141"/>
    </source>
</evidence>
<dbReference type="Proteomes" id="UP001215280">
    <property type="component" value="Unassembled WGS sequence"/>
</dbReference>
<gene>
    <name evidence="6" type="ORF">DFH07DRAFT_731967</name>
</gene>
<feature type="transmembrane region" description="Helical" evidence="5">
    <location>
        <begin position="125"/>
        <end position="143"/>
    </location>
</feature>
<comment type="subcellular location">
    <subcellularLocation>
        <location evidence="1">Membrane</location>
        <topology evidence="1">Multi-pass membrane protein</topology>
    </subcellularLocation>
</comment>
<name>A0AAD7NUR5_9AGAR</name>
<evidence type="ECO:0000256" key="2">
    <source>
        <dbReference type="ARBA" id="ARBA00022692"/>
    </source>
</evidence>
<dbReference type="PANTHER" id="PTHR31465">
    <property type="entry name" value="PROTEIN RTA1-RELATED"/>
    <property type="match status" value="1"/>
</dbReference>
<protein>
    <submittedName>
        <fullName evidence="6">Uncharacterized protein</fullName>
    </submittedName>
</protein>
<evidence type="ECO:0000313" key="7">
    <source>
        <dbReference type="Proteomes" id="UP001215280"/>
    </source>
</evidence>
<accession>A0AAD7NUR5</accession>
<organism evidence="6 7">
    <name type="scientific">Mycena maculata</name>
    <dbReference type="NCBI Taxonomy" id="230809"/>
    <lineage>
        <taxon>Eukaryota</taxon>
        <taxon>Fungi</taxon>
        <taxon>Dikarya</taxon>
        <taxon>Basidiomycota</taxon>
        <taxon>Agaricomycotina</taxon>
        <taxon>Agaricomycetes</taxon>
        <taxon>Agaricomycetidae</taxon>
        <taxon>Agaricales</taxon>
        <taxon>Marasmiineae</taxon>
        <taxon>Mycenaceae</taxon>
        <taxon>Mycena</taxon>
    </lineage>
</organism>
<evidence type="ECO:0000256" key="5">
    <source>
        <dbReference type="SAM" id="Phobius"/>
    </source>
</evidence>
<dbReference type="AlphaFoldDB" id="A0AAD7NUR5"/>
<dbReference type="GO" id="GO:0016020">
    <property type="term" value="C:membrane"/>
    <property type="evidence" value="ECO:0007669"/>
    <property type="project" value="UniProtKB-SubCell"/>
</dbReference>
<dbReference type="InterPro" id="IPR007568">
    <property type="entry name" value="RTA1"/>
</dbReference>
<feature type="transmembrane region" description="Helical" evidence="5">
    <location>
        <begin position="163"/>
        <end position="185"/>
    </location>
</feature>
<dbReference type="Pfam" id="PF04479">
    <property type="entry name" value="RTA1"/>
    <property type="match status" value="1"/>
</dbReference>
<keyword evidence="2 5" id="KW-0812">Transmembrane</keyword>
<sequence length="187" mass="21278">MLTLTIGIKCLVFIPTLRTEHLHSDVHRLRRPFYLCTKRQFPRNLHLHEHGACLPISLPVHLSVPPCPSAYCYRCAVRIPVLLLIPIPNDQPCAFLATDYILLVRLAYTLNEKVRRRCLPIRPRYIVRLFVGSDISTFLLQRWGGGLTAIGGSVGNIGDKISMFGLCLQFVSFAIFTVLLLHFGWRL</sequence>
<proteinExistence type="predicted"/>
<evidence type="ECO:0000256" key="4">
    <source>
        <dbReference type="ARBA" id="ARBA00023136"/>
    </source>
</evidence>
<keyword evidence="3 5" id="KW-1133">Transmembrane helix</keyword>
<comment type="caution">
    <text evidence="6">The sequence shown here is derived from an EMBL/GenBank/DDBJ whole genome shotgun (WGS) entry which is preliminary data.</text>
</comment>
<keyword evidence="7" id="KW-1185">Reference proteome</keyword>
<keyword evidence="4 5" id="KW-0472">Membrane</keyword>
<evidence type="ECO:0000256" key="3">
    <source>
        <dbReference type="ARBA" id="ARBA00022989"/>
    </source>
</evidence>